<feature type="region of interest" description="Disordered" evidence="1">
    <location>
        <begin position="216"/>
        <end position="237"/>
    </location>
</feature>
<gene>
    <name evidence="2" type="ORF">MCOR_24145</name>
</gene>
<reference evidence="2 3" key="1">
    <citation type="submission" date="2020-06" db="EMBL/GenBank/DDBJ databases">
        <authorList>
            <person name="Li R."/>
            <person name="Bekaert M."/>
        </authorList>
    </citation>
    <scope>NUCLEOTIDE SEQUENCE [LARGE SCALE GENOMIC DNA]</scope>
    <source>
        <strain evidence="3">wild</strain>
    </source>
</reference>
<feature type="region of interest" description="Disordered" evidence="1">
    <location>
        <begin position="166"/>
        <end position="191"/>
    </location>
</feature>
<sequence length="268" mass="30832">MNQHYGTPMYKNQHNGAPTYMNKYYGTPEYANHYNGTPAYMNQQYRASAYTNQPTPTNVNQQQMPGINTHSIPVLNQHVRQGTRPHGLPNDFNYKVQTNQPNVQRRNESSQMLNTQIIQQHTKPGLLPHPKSSCRNLKVKINHADDISIVTSQSLQSFTNTEIQSLKEQQSRCSQNTSHERKENSSIEGITTRRSESYINIENLERITSRQEEAIAEKTNRESFSKIPTNGSNKENNSEMQNFRMLAQENRPPDQTQTTRNVVVINQQ</sequence>
<feature type="compositionally biased region" description="Polar residues" evidence="1">
    <location>
        <begin position="226"/>
        <end position="237"/>
    </location>
</feature>
<evidence type="ECO:0000313" key="3">
    <source>
        <dbReference type="Proteomes" id="UP000507470"/>
    </source>
</evidence>
<proteinExistence type="predicted"/>
<protein>
    <submittedName>
        <fullName evidence="2">Uncharacterized protein</fullName>
    </submittedName>
</protein>
<keyword evidence="3" id="KW-1185">Reference proteome</keyword>
<feature type="compositionally biased region" description="Basic and acidic residues" evidence="1">
    <location>
        <begin position="178"/>
        <end position="191"/>
    </location>
</feature>
<accession>A0A6J8BY03</accession>
<feature type="compositionally biased region" description="Polar residues" evidence="1">
    <location>
        <begin position="166"/>
        <end position="177"/>
    </location>
</feature>
<evidence type="ECO:0000256" key="1">
    <source>
        <dbReference type="SAM" id="MobiDB-lite"/>
    </source>
</evidence>
<dbReference type="AlphaFoldDB" id="A0A6J8BY03"/>
<dbReference type="Proteomes" id="UP000507470">
    <property type="component" value="Unassembled WGS sequence"/>
</dbReference>
<name>A0A6J8BY03_MYTCO</name>
<dbReference type="EMBL" id="CACVKT020004298">
    <property type="protein sequence ID" value="CAC5388915.1"/>
    <property type="molecule type" value="Genomic_DNA"/>
</dbReference>
<organism evidence="2 3">
    <name type="scientific">Mytilus coruscus</name>
    <name type="common">Sea mussel</name>
    <dbReference type="NCBI Taxonomy" id="42192"/>
    <lineage>
        <taxon>Eukaryota</taxon>
        <taxon>Metazoa</taxon>
        <taxon>Spiralia</taxon>
        <taxon>Lophotrochozoa</taxon>
        <taxon>Mollusca</taxon>
        <taxon>Bivalvia</taxon>
        <taxon>Autobranchia</taxon>
        <taxon>Pteriomorphia</taxon>
        <taxon>Mytilida</taxon>
        <taxon>Mytiloidea</taxon>
        <taxon>Mytilidae</taxon>
        <taxon>Mytilinae</taxon>
        <taxon>Mytilus</taxon>
    </lineage>
</organism>
<evidence type="ECO:0000313" key="2">
    <source>
        <dbReference type="EMBL" id="CAC5388915.1"/>
    </source>
</evidence>